<comment type="caution">
    <text evidence="1">The sequence shown here is derived from an EMBL/GenBank/DDBJ whole genome shotgun (WGS) entry which is preliminary data.</text>
</comment>
<dbReference type="Gene3D" id="1.10.10.60">
    <property type="entry name" value="Homeodomain-like"/>
    <property type="match status" value="1"/>
</dbReference>
<proteinExistence type="predicted"/>
<evidence type="ECO:0000313" key="2">
    <source>
        <dbReference type="Proteomes" id="UP000224203"/>
    </source>
</evidence>
<gene>
    <name evidence="1" type="ORF">COC69_05810</name>
</gene>
<reference evidence="1 2" key="1">
    <citation type="submission" date="2017-09" db="EMBL/GenBank/DDBJ databases">
        <title>Large-scale bioinformatics analysis of Bacillus genomes uncovers conserved roles of natural products in bacterial physiology.</title>
        <authorList>
            <consortium name="Agbiome Team Llc"/>
            <person name="Bleich R.M."/>
            <person name="Grubbs K.J."/>
            <person name="Santa Maria K.C."/>
            <person name="Allen S.E."/>
            <person name="Farag S."/>
            <person name="Shank E.A."/>
            <person name="Bowers A."/>
        </authorList>
    </citation>
    <scope>NUCLEOTIDE SEQUENCE [LARGE SCALE GENOMIC DNA]</scope>
    <source>
        <strain evidence="1 2">AFS041711</strain>
    </source>
</reference>
<evidence type="ECO:0008006" key="3">
    <source>
        <dbReference type="Google" id="ProtNLM"/>
    </source>
</evidence>
<protein>
    <recommendedName>
        <fullName evidence="3">Homeodomain phBC6A51-type domain-containing protein</fullName>
    </recommendedName>
</protein>
<accession>A0A9X7CQP2</accession>
<organism evidence="1 2">
    <name type="scientific">Bacillus cereus</name>
    <dbReference type="NCBI Taxonomy" id="1396"/>
    <lineage>
        <taxon>Bacteria</taxon>
        <taxon>Bacillati</taxon>
        <taxon>Bacillota</taxon>
        <taxon>Bacilli</taxon>
        <taxon>Bacillales</taxon>
        <taxon>Bacillaceae</taxon>
        <taxon>Bacillus</taxon>
        <taxon>Bacillus cereus group</taxon>
    </lineage>
</organism>
<dbReference type="AlphaFoldDB" id="A0A9X7CQP2"/>
<dbReference type="EMBL" id="NULI01000033">
    <property type="protein sequence ID" value="PGS81645.1"/>
    <property type="molecule type" value="Genomic_DNA"/>
</dbReference>
<sequence length="133" mass="14975">MTKNDRYKPTAAEKRLLEVLINAENVGKTVTELCNLANVSRNKYYEAMQKDEFAQLVNETTMDLIKGKASMVLNAAYKYALAEKGHQDRKLILTVAGVYVEKNQTELSGNVSVSNPYSNLTEEELRKLAARDE</sequence>
<evidence type="ECO:0000313" key="1">
    <source>
        <dbReference type="EMBL" id="PGS81645.1"/>
    </source>
</evidence>
<dbReference type="Proteomes" id="UP000224203">
    <property type="component" value="Unassembled WGS sequence"/>
</dbReference>
<name>A0A9X7CQP2_BACCE</name>
<dbReference type="RefSeq" id="WP_098782371.1">
    <property type="nucleotide sequence ID" value="NZ_NULI01000033.1"/>
</dbReference>